<feature type="transmembrane region" description="Helical" evidence="13">
    <location>
        <begin position="254"/>
        <end position="277"/>
    </location>
</feature>
<evidence type="ECO:0000256" key="1">
    <source>
        <dbReference type="ARBA" id="ARBA00004651"/>
    </source>
</evidence>
<feature type="transmembrane region" description="Helical" evidence="13">
    <location>
        <begin position="114"/>
        <end position="132"/>
    </location>
</feature>
<dbReference type="Pfam" id="PF12250">
    <property type="entry name" value="AftA_N"/>
    <property type="match status" value="1"/>
</dbReference>
<keyword evidence="8 13" id="KW-0812">Transmembrane</keyword>
<feature type="transmembrane region" description="Helical" evidence="13">
    <location>
        <begin position="152"/>
        <end position="171"/>
    </location>
</feature>
<gene>
    <name evidence="16" type="ORF">QP029_04645</name>
</gene>
<proteinExistence type="inferred from homology"/>
<feature type="transmembrane region" description="Helical" evidence="13">
    <location>
        <begin position="289"/>
        <end position="312"/>
    </location>
</feature>
<evidence type="ECO:0000259" key="15">
    <source>
        <dbReference type="Pfam" id="PF12250"/>
    </source>
</evidence>
<evidence type="ECO:0000256" key="2">
    <source>
        <dbReference type="ARBA" id="ARBA00004776"/>
    </source>
</evidence>
<dbReference type="Proteomes" id="UP001238805">
    <property type="component" value="Chromosome"/>
</dbReference>
<evidence type="ECO:0000256" key="4">
    <source>
        <dbReference type="ARBA" id="ARBA00012037"/>
    </source>
</evidence>
<protein>
    <recommendedName>
        <fullName evidence="5">Galactan 5-O-arabinofuranosyltransferase</fullName>
        <ecNumber evidence="4">2.4.2.46</ecNumber>
    </recommendedName>
    <alternativeName>
        <fullName evidence="11">Arabinofuranosyltransferase AftA</fullName>
    </alternativeName>
</protein>
<dbReference type="InterPro" id="IPR020963">
    <property type="entry name" value="ArabinofuranosylTrfase_AftA_N"/>
</dbReference>
<comment type="pathway">
    <text evidence="2">Cell wall biogenesis; cell wall polysaccharide biosynthesis.</text>
</comment>
<feature type="domain" description="Arabinofuranosyltransferase AftA C-terminal" evidence="14">
    <location>
        <begin position="375"/>
        <end position="556"/>
    </location>
</feature>
<name>A0ABY8VNJ7_9CORY</name>
<evidence type="ECO:0000256" key="10">
    <source>
        <dbReference type="ARBA" id="ARBA00023136"/>
    </source>
</evidence>
<keyword evidence="7" id="KW-0808">Transferase</keyword>
<keyword evidence="10 13" id="KW-0472">Membrane</keyword>
<keyword evidence="9 13" id="KW-1133">Transmembrane helix</keyword>
<evidence type="ECO:0000256" key="3">
    <source>
        <dbReference type="ARBA" id="ARBA00009655"/>
    </source>
</evidence>
<keyword evidence="17" id="KW-1185">Reference proteome</keyword>
<evidence type="ECO:0000256" key="9">
    <source>
        <dbReference type="ARBA" id="ARBA00022989"/>
    </source>
</evidence>
<dbReference type="EMBL" id="CP126970">
    <property type="protein sequence ID" value="WIM71098.1"/>
    <property type="molecule type" value="Genomic_DNA"/>
</dbReference>
<feature type="transmembrane region" description="Helical" evidence="13">
    <location>
        <begin position="89"/>
        <end position="108"/>
    </location>
</feature>
<dbReference type="EC" id="2.4.2.46" evidence="4"/>
<feature type="transmembrane region" description="Helical" evidence="13">
    <location>
        <begin position="318"/>
        <end position="340"/>
    </location>
</feature>
<organism evidence="16 17">
    <name type="scientific">Corynebacterium suedekumii</name>
    <dbReference type="NCBI Taxonomy" id="3049801"/>
    <lineage>
        <taxon>Bacteria</taxon>
        <taxon>Bacillati</taxon>
        <taxon>Actinomycetota</taxon>
        <taxon>Actinomycetes</taxon>
        <taxon>Mycobacteriales</taxon>
        <taxon>Corynebacteriaceae</taxon>
        <taxon>Corynebacterium</taxon>
    </lineage>
</organism>
<evidence type="ECO:0000256" key="11">
    <source>
        <dbReference type="ARBA" id="ARBA00033184"/>
    </source>
</evidence>
<keyword evidence="6" id="KW-1003">Cell membrane</keyword>
<reference evidence="16 17" key="1">
    <citation type="submission" date="2023-05" db="EMBL/GenBank/DDBJ databases">
        <title>Corynebacterium suedekumii sp. nov. and Corynebacterium breve sp. nov. isolated from raw cow's milk.</title>
        <authorList>
            <person name="Baer M.K."/>
            <person name="Mehl L."/>
            <person name="Hellmuth R."/>
            <person name="Marke G."/>
            <person name="Lipski A."/>
        </authorList>
    </citation>
    <scope>NUCLEOTIDE SEQUENCE [LARGE SCALE GENOMIC DNA]</scope>
    <source>
        <strain evidence="16 17">LM112</strain>
    </source>
</reference>
<feature type="transmembrane region" description="Helical" evidence="13">
    <location>
        <begin position="6"/>
        <end position="31"/>
    </location>
</feature>
<dbReference type="RefSeq" id="WP_284875673.1">
    <property type="nucleotide sequence ID" value="NZ_CP126970.1"/>
</dbReference>
<feature type="transmembrane region" description="Helical" evidence="13">
    <location>
        <begin position="352"/>
        <end position="372"/>
    </location>
</feature>
<evidence type="ECO:0000256" key="6">
    <source>
        <dbReference type="ARBA" id="ARBA00022475"/>
    </source>
</evidence>
<evidence type="ECO:0000256" key="7">
    <source>
        <dbReference type="ARBA" id="ARBA00022679"/>
    </source>
</evidence>
<dbReference type="InterPro" id="IPR020959">
    <property type="entry name" value="ArabinofuranosylTrfase_AftA_C"/>
</dbReference>
<dbReference type="Pfam" id="PF12249">
    <property type="entry name" value="AftA_C"/>
    <property type="match status" value="1"/>
</dbReference>
<evidence type="ECO:0000313" key="16">
    <source>
        <dbReference type="EMBL" id="WIM71098.1"/>
    </source>
</evidence>
<feature type="domain" description="Arabinofuranosyltransferase AftA N-terminal" evidence="15">
    <location>
        <begin position="3"/>
        <end position="367"/>
    </location>
</feature>
<comment type="subcellular location">
    <subcellularLocation>
        <location evidence="1">Cell membrane</location>
        <topology evidence="1">Multi-pass membrane protein</topology>
    </subcellularLocation>
</comment>
<evidence type="ECO:0000256" key="5">
    <source>
        <dbReference type="ARBA" id="ARBA00020482"/>
    </source>
</evidence>
<evidence type="ECO:0000256" key="8">
    <source>
        <dbReference type="ARBA" id="ARBA00022692"/>
    </source>
</evidence>
<comment type="similarity">
    <text evidence="3">Belongs to the glycosyltransferase 85 family.</text>
</comment>
<feature type="transmembrane region" description="Helical" evidence="13">
    <location>
        <begin position="177"/>
        <end position="198"/>
    </location>
</feature>
<evidence type="ECO:0000259" key="14">
    <source>
        <dbReference type="Pfam" id="PF12249"/>
    </source>
</evidence>
<comment type="catalytic activity">
    <reaction evidence="12">
        <text>Adds an alpha-D-arabinofuranosyl group from trans,octacis-decaprenylphospho-beta-D-arabinofuranose at the 5-O-position of the eighth, tenth and twelfth galactofuranose unit of the galactofuranan chain of [beta-D-galactofuranosyl-(1-&gt;5)-beta-D-galactofuranosyl-(1-&gt;6)]14-beta-D-galactofuranosyl-(1-&gt;5)-beta-D-galactofuranosyl-(1-&gt;4)-alpha-L-rhamnopyranosyl-(1-&gt;3)-N-acetyl-alpha-D-glucosaminyl-diphospho-trans,octacis-decaprenol.</text>
        <dbReference type="EC" id="2.4.2.46"/>
    </reaction>
</comment>
<sequence length="559" mass="60774">MILTYVVAYLSPAAIVISTTAIPLASTRLYLDGIQVDQGFRTQFLTRMATTWGNEDMNYADLPSYYPLGWFWPAGRLANLLGIPGWEVYQPWALVSIAATGCVLVPVWQRLSGSLAVATAIALVSVCVSLVMSPEEPYGAVVAMGAPAATILAKRALLGSWFASVGLMIYMGISATVYTLFTGVVGVSIVAIAAMFMALHSRTWVPVKHLFLIGGGAILIALIAWGPYLWMVVTGHPHDGSAAPNYLPPEGAQIPLPFLTPSIIGVLCLLGLIFLIVRSWDPEVRSMGVSLIGFYVWAAASMVATLAGSTLLGFRIDILIVLVLATAGVLAIVEFRLVGLDRFYPNRFSDKARRYITIILTVVLAAAGLSYAQSIPLKNMTAIDNAYSNTDGYGERADLAAPDAGRYYADIDAEIRSHGYVPEDTVVFTDEINFMAFNPYLGFQAFTSHYANPLGEFEARNAAIESWADGSWDQLADPDAFAAALEEVKWRSPDVFILRGELDDPEAGWKTHVSEDIYPNNPNVRYRGLQFNSAPFLDDPEMWDVAQIGPFVVASRLSQ</sequence>
<feature type="transmembrane region" description="Helical" evidence="13">
    <location>
        <begin position="210"/>
        <end position="230"/>
    </location>
</feature>
<evidence type="ECO:0000313" key="17">
    <source>
        <dbReference type="Proteomes" id="UP001238805"/>
    </source>
</evidence>
<accession>A0ABY8VNJ7</accession>
<evidence type="ECO:0000256" key="13">
    <source>
        <dbReference type="SAM" id="Phobius"/>
    </source>
</evidence>
<evidence type="ECO:0000256" key="12">
    <source>
        <dbReference type="ARBA" id="ARBA00034030"/>
    </source>
</evidence>